<feature type="compositionally biased region" description="Basic and acidic residues" evidence="2">
    <location>
        <begin position="140"/>
        <end position="150"/>
    </location>
</feature>
<keyword evidence="3" id="KW-1185">Reference proteome</keyword>
<evidence type="ECO:0000313" key="4">
    <source>
        <dbReference type="RefSeq" id="XP_009788065.1"/>
    </source>
</evidence>
<feature type="region of interest" description="Disordered" evidence="2">
    <location>
        <begin position="384"/>
        <end position="438"/>
    </location>
</feature>
<keyword evidence="1" id="KW-0175">Coiled coil</keyword>
<evidence type="ECO:0000256" key="1">
    <source>
        <dbReference type="SAM" id="Coils"/>
    </source>
</evidence>
<dbReference type="Proteomes" id="UP000189701">
    <property type="component" value="Unplaced"/>
</dbReference>
<feature type="compositionally biased region" description="Basic and acidic residues" evidence="2">
    <location>
        <begin position="165"/>
        <end position="178"/>
    </location>
</feature>
<evidence type="ECO:0000313" key="3">
    <source>
        <dbReference type="Proteomes" id="UP000189701"/>
    </source>
</evidence>
<dbReference type="GeneID" id="104235930"/>
<reference evidence="4" key="2">
    <citation type="submission" date="2025-08" db="UniProtKB">
        <authorList>
            <consortium name="RefSeq"/>
        </authorList>
    </citation>
    <scope>IDENTIFICATION</scope>
    <source>
        <tissue evidence="4">Leaf</tissue>
    </source>
</reference>
<organism evidence="3 4">
    <name type="scientific">Nicotiana sylvestris</name>
    <name type="common">Wood tobacco</name>
    <name type="synonym">South American tobacco</name>
    <dbReference type="NCBI Taxonomy" id="4096"/>
    <lineage>
        <taxon>Eukaryota</taxon>
        <taxon>Viridiplantae</taxon>
        <taxon>Streptophyta</taxon>
        <taxon>Embryophyta</taxon>
        <taxon>Tracheophyta</taxon>
        <taxon>Spermatophyta</taxon>
        <taxon>Magnoliopsida</taxon>
        <taxon>eudicotyledons</taxon>
        <taxon>Gunneridae</taxon>
        <taxon>Pentapetalae</taxon>
        <taxon>asterids</taxon>
        <taxon>lamiids</taxon>
        <taxon>Solanales</taxon>
        <taxon>Solanaceae</taxon>
        <taxon>Nicotianoideae</taxon>
        <taxon>Nicotianeae</taxon>
        <taxon>Nicotiana</taxon>
    </lineage>
</organism>
<name>A0A1U7XNJ8_NICSY</name>
<dbReference type="KEGG" id="nsy:104235930"/>
<reference evidence="3" key="1">
    <citation type="journal article" date="2013" name="Genome Biol.">
        <title>Reference genomes and transcriptomes of Nicotiana sylvestris and Nicotiana tomentosiformis.</title>
        <authorList>
            <person name="Sierro N."/>
            <person name="Battey J.N."/>
            <person name="Ouadi S."/>
            <person name="Bovet L."/>
            <person name="Goepfert S."/>
            <person name="Bakaher N."/>
            <person name="Peitsch M.C."/>
            <person name="Ivanov N.V."/>
        </authorList>
    </citation>
    <scope>NUCLEOTIDE SEQUENCE [LARGE SCALE GENOMIC DNA]</scope>
</reference>
<feature type="coiled-coil region" evidence="1">
    <location>
        <begin position="295"/>
        <end position="322"/>
    </location>
</feature>
<protein>
    <submittedName>
        <fullName evidence="4">Neurofilament heavy polypeptide-like</fullName>
    </submittedName>
</protein>
<accession>A0A1U7XNJ8</accession>
<sequence>MARTSKTVPQKEKAFSSSRTSKNKMVVPPRIEESLRDVVSMRPPPPGEGETQKPTKDKKRRKRSPAESPNPKKAKLRKRRADTVALTPKIIARLRAEDKERDEAEDEDARPLITLRGGGTDPSKAAEPKATQAVQSQAEEDPRGSSREVLEPTSGKKVPRPQGHLADELREPSPEVPRRLEMAPIETLGVIDVDDSPPAPSYFEGQIRDTQDIKTSDVGASHGEYDIFGEYFFVMLFDQAFPKSRAELARCEDDLRKLMSEMDKLKFQEKTNLVQRLRDELKTKEVVTLGWKKNMDRLASEKDCLREQLASVESKLQSEKEEGPANARAREISAVAEHKLSYAVNHAHLESRRHTLEEMHAKGFDLSVEIEKVKALEEEAAALLSIDEDSVSDSESGEDEDEVPNVQEASEDQAVESQTTKDVVSVDASPERVTLTVD</sequence>
<feature type="region of interest" description="Disordered" evidence="2">
    <location>
        <begin position="1"/>
        <end position="178"/>
    </location>
</feature>
<gene>
    <name evidence="4" type="primary">LOC104235930</name>
</gene>
<dbReference type="RefSeq" id="XP_009788065.1">
    <property type="nucleotide sequence ID" value="XM_009789763.1"/>
</dbReference>
<evidence type="ECO:0000256" key="2">
    <source>
        <dbReference type="SAM" id="MobiDB-lite"/>
    </source>
</evidence>
<feature type="compositionally biased region" description="Acidic residues" evidence="2">
    <location>
        <begin position="386"/>
        <end position="414"/>
    </location>
</feature>
<dbReference type="AlphaFoldDB" id="A0A1U7XNJ8"/>
<proteinExistence type="predicted"/>